<evidence type="ECO:0000313" key="9">
    <source>
        <dbReference type="EMBL" id="OWZ21443.1"/>
    </source>
</evidence>
<dbReference type="Pfam" id="PF22748">
    <property type="entry name" value="PexRD54_WY"/>
    <property type="match status" value="2"/>
</dbReference>
<sequence>MWVDNLVYRGLEKTNQYPTYLFIVARLGETGVRLDDNGPAFIQWLHYVSKYRALKGDEFAFSDVKLLELLEKKMSEAELTKLFVSLTKVPGLENLAQSMIFKWSWSSHRHKLLNEAWLKSKESPANVFEILKLEQRVEVYDVNFLEWMRYTKMYMKETERPFPVANFLLSKTTEQSAAMLFQKLKEIDDLKAFAEKLQIQLFDKWIRQYKLKPTKLEGMIDAPMIRGDPRFAMLEAYTIRFAELHDKTVMEKMKALFANDDFVAALAAAEKV</sequence>
<dbReference type="AlphaFoldDB" id="A0A225WUY7"/>
<name>A0A225WUY7_9STRA</name>
<feature type="domain" description="RxLR effector PexRD54 WY" evidence="8">
    <location>
        <begin position="13"/>
        <end position="48"/>
    </location>
</feature>
<reference evidence="10" key="1">
    <citation type="submission" date="2017-03" db="EMBL/GenBank/DDBJ databases">
        <title>Phytopthora megakarya and P. palmivora, two closely related causual agents of cacao black pod achieved similar genome size and gene model numbers by different mechanisms.</title>
        <authorList>
            <person name="Ali S."/>
            <person name="Shao J."/>
            <person name="Larry D.J."/>
            <person name="Kronmiller B."/>
            <person name="Shen D."/>
            <person name="Strem M.D."/>
            <person name="Melnick R.L."/>
            <person name="Guiltinan M.J."/>
            <person name="Tyler B.M."/>
            <person name="Meinhardt L.W."/>
            <person name="Bailey B.A."/>
        </authorList>
    </citation>
    <scope>NUCLEOTIDE SEQUENCE [LARGE SCALE GENOMIC DNA]</scope>
    <source>
        <strain evidence="10">zdho120</strain>
    </source>
</reference>
<protein>
    <submittedName>
        <fullName evidence="9">RxLR effector protein</fullName>
    </submittedName>
</protein>
<dbReference type="EMBL" id="NBNE01000225">
    <property type="protein sequence ID" value="OWZ21443.1"/>
    <property type="molecule type" value="Genomic_DNA"/>
</dbReference>
<gene>
    <name evidence="9" type="ORF">PHMEG_0004022</name>
</gene>
<accession>A0A225WUY7</accession>
<keyword evidence="6" id="KW-0843">Virulence</keyword>
<dbReference type="GO" id="GO:0005576">
    <property type="term" value="C:extracellular region"/>
    <property type="evidence" value="ECO:0007669"/>
    <property type="project" value="UniProtKB-SubCell"/>
</dbReference>
<keyword evidence="5" id="KW-0732">Signal</keyword>
<organism evidence="9 10">
    <name type="scientific">Phytophthora megakarya</name>
    <dbReference type="NCBI Taxonomy" id="4795"/>
    <lineage>
        <taxon>Eukaryota</taxon>
        <taxon>Sar</taxon>
        <taxon>Stramenopiles</taxon>
        <taxon>Oomycota</taxon>
        <taxon>Peronosporomycetes</taxon>
        <taxon>Peronosporales</taxon>
        <taxon>Peronosporaceae</taxon>
        <taxon>Phytophthora</taxon>
    </lineage>
</organism>
<dbReference type="Pfam" id="PF18634">
    <property type="entry name" value="RXLR_WY"/>
    <property type="match status" value="1"/>
</dbReference>
<dbReference type="Proteomes" id="UP000198211">
    <property type="component" value="Unassembled WGS sequence"/>
</dbReference>
<comment type="similarity">
    <text evidence="3">Belongs to the RxLR effector family.</text>
</comment>
<evidence type="ECO:0000313" key="10">
    <source>
        <dbReference type="Proteomes" id="UP000198211"/>
    </source>
</evidence>
<keyword evidence="10" id="KW-1185">Reference proteome</keyword>
<dbReference type="GO" id="GO:0043657">
    <property type="term" value="C:host cell"/>
    <property type="evidence" value="ECO:0007669"/>
    <property type="project" value="UniProtKB-SubCell"/>
</dbReference>
<evidence type="ECO:0000256" key="2">
    <source>
        <dbReference type="ARBA" id="ARBA00004613"/>
    </source>
</evidence>
<comment type="subcellular location">
    <subcellularLocation>
        <location evidence="1">Host cell</location>
    </subcellularLocation>
    <subcellularLocation>
        <location evidence="2">Secreted</location>
    </subcellularLocation>
</comment>
<feature type="domain" description="RxLR effector PexRD54 WY" evidence="8">
    <location>
        <begin position="113"/>
        <end position="150"/>
    </location>
</feature>
<evidence type="ECO:0000256" key="5">
    <source>
        <dbReference type="ARBA" id="ARBA00022729"/>
    </source>
</evidence>
<evidence type="ECO:0000256" key="3">
    <source>
        <dbReference type="ARBA" id="ARBA00010400"/>
    </source>
</evidence>
<evidence type="ECO:0000259" key="8">
    <source>
        <dbReference type="Pfam" id="PF22748"/>
    </source>
</evidence>
<evidence type="ECO:0000256" key="4">
    <source>
        <dbReference type="ARBA" id="ARBA00022525"/>
    </source>
</evidence>
<keyword evidence="4" id="KW-0964">Secreted</keyword>
<dbReference type="InterPro" id="IPR054463">
    <property type="entry name" value="PexRD54_WY"/>
</dbReference>
<evidence type="ECO:0000256" key="6">
    <source>
        <dbReference type="ARBA" id="ARBA00023026"/>
    </source>
</evidence>
<evidence type="ECO:0000259" key="7">
    <source>
        <dbReference type="Pfam" id="PF18634"/>
    </source>
</evidence>
<feature type="domain" description="RXLR phytopathogen effector protein WY-domain" evidence="7">
    <location>
        <begin position="51"/>
        <end position="99"/>
    </location>
</feature>
<evidence type="ECO:0000256" key="1">
    <source>
        <dbReference type="ARBA" id="ARBA00004340"/>
    </source>
</evidence>
<proteinExistence type="inferred from homology"/>
<comment type="caution">
    <text evidence="9">The sequence shown here is derived from an EMBL/GenBank/DDBJ whole genome shotgun (WGS) entry which is preliminary data.</text>
</comment>
<dbReference type="InterPro" id="IPR040786">
    <property type="entry name" value="RXLR_WY"/>
</dbReference>